<dbReference type="GO" id="GO:0016887">
    <property type="term" value="F:ATP hydrolysis activity"/>
    <property type="evidence" value="ECO:0007669"/>
    <property type="project" value="InterPro"/>
</dbReference>
<organism evidence="2">
    <name type="scientific">Micrococcus phage Kurnik</name>
    <dbReference type="NCBI Taxonomy" id="3092208"/>
    <lineage>
        <taxon>Viruses</taxon>
        <taxon>Duplodnaviria</taxon>
        <taxon>Heunggongvirae</taxon>
        <taxon>Uroviricota</taxon>
        <taxon>Caudoviricetes</taxon>
    </lineage>
</organism>
<dbReference type="SUPFAM" id="SSF52540">
    <property type="entry name" value="P-loop containing nucleoside triphosphate hydrolases"/>
    <property type="match status" value="1"/>
</dbReference>
<reference evidence="2" key="1">
    <citation type="submission" date="2023-10" db="EMBL/GenBank/DDBJ databases">
        <title>Two new lytic phages for Micrococcus sp. strain 1402.</title>
        <authorList>
            <person name="Petrzik K."/>
        </authorList>
    </citation>
    <scope>NUCLEOTIDE SEQUENCE</scope>
</reference>
<dbReference type="InterPro" id="IPR027417">
    <property type="entry name" value="P-loop_NTPase"/>
</dbReference>
<feature type="domain" description="Rad50/SbcC-type AAA" evidence="1">
    <location>
        <begin position="10"/>
        <end position="163"/>
    </location>
</feature>
<dbReference type="EMBL" id="OR756649">
    <property type="protein sequence ID" value="WZE63508.1"/>
    <property type="molecule type" value="Genomic_DNA"/>
</dbReference>
<accession>A0AAU6R6C4</accession>
<sequence>MTTPLTIISLDVTNFARLKAVRIEPNSSGAVVISGNNAQGKSSVLNAIMQVIDGSKYKVPVPVHVGEKAADVEIALGRDGVPELIVKWHQDSNGKKWLEVTDPIGRKKSSPAALMKSLFGYLSVNPFAFAQSSDKDQVRTLLASTGFNMDEWDSERSQIFNDRTVVNREVTRTKKVLESLREPKPDVPDEPVSAGALLDKRGYVQERREEVLRAVEGVRAWGEKVDELKAQLEEAERNLHLSIEWAKTFEGETVVGYNEQLAEIDAQLATIDVTNTEVRAKQQYIEAYRAFAGNEKQSDALTASLKEHDGKLQEAISQVDLPIKGLSFEDEKLQLNGVPFAAASHAEKLTIGTALAIAAQPQAGVILIEDGSLMDENTTQIIVGMAEKHGMQVWIESVGTEYGFVIEDGEVRA</sequence>
<evidence type="ECO:0000313" key="2">
    <source>
        <dbReference type="EMBL" id="WZE63508.1"/>
    </source>
</evidence>
<dbReference type="InterPro" id="IPR038729">
    <property type="entry name" value="Rad50/SbcC_AAA"/>
</dbReference>
<evidence type="ECO:0000259" key="1">
    <source>
        <dbReference type="Pfam" id="PF13476"/>
    </source>
</evidence>
<name>A0AAU6R6C4_9CAUD</name>
<dbReference type="Gene3D" id="3.40.50.300">
    <property type="entry name" value="P-loop containing nucleotide triphosphate hydrolases"/>
    <property type="match status" value="1"/>
</dbReference>
<dbReference type="GO" id="GO:0006302">
    <property type="term" value="P:double-strand break repair"/>
    <property type="evidence" value="ECO:0007669"/>
    <property type="project" value="InterPro"/>
</dbReference>
<dbReference type="Pfam" id="PF13476">
    <property type="entry name" value="AAA_23"/>
    <property type="match status" value="1"/>
</dbReference>
<protein>
    <submittedName>
        <fullName evidence="2">AAA family ATPase</fullName>
    </submittedName>
</protein>
<proteinExistence type="predicted"/>